<feature type="transmembrane region" description="Helical" evidence="2">
    <location>
        <begin position="225"/>
        <end position="243"/>
    </location>
</feature>
<proteinExistence type="predicted"/>
<feature type="transmembrane region" description="Helical" evidence="2">
    <location>
        <begin position="127"/>
        <end position="146"/>
    </location>
</feature>
<dbReference type="NCBIfam" id="NF041480">
    <property type="entry name" value="flag_mot_ctl_ZomB"/>
    <property type="match status" value="1"/>
</dbReference>
<accession>A0A097IIQ0</accession>
<feature type="transmembrane region" description="Helical" evidence="2">
    <location>
        <begin position="96"/>
        <end position="120"/>
    </location>
</feature>
<feature type="region of interest" description="Disordered" evidence="1">
    <location>
        <begin position="630"/>
        <end position="667"/>
    </location>
</feature>
<keyword evidence="5" id="KW-1185">Reference proteome</keyword>
<organism evidence="4 5">
    <name type="scientific">Corynebacterium doosanense CAU 212 = DSM 45436</name>
    <dbReference type="NCBI Taxonomy" id="558173"/>
    <lineage>
        <taxon>Bacteria</taxon>
        <taxon>Bacillati</taxon>
        <taxon>Actinomycetota</taxon>
        <taxon>Actinomycetes</taxon>
        <taxon>Mycobacteriales</taxon>
        <taxon>Corynebacteriaceae</taxon>
        <taxon>Corynebacterium</taxon>
    </lineage>
</organism>
<keyword evidence="2" id="KW-1133">Transmembrane helix</keyword>
<gene>
    <name evidence="4" type="ORF">CDOO_12620</name>
</gene>
<feature type="transmembrane region" description="Helical" evidence="2">
    <location>
        <begin position="321"/>
        <end position="338"/>
    </location>
</feature>
<dbReference type="AlphaFoldDB" id="A0A097IIQ0"/>
<feature type="transmembrane region" description="Helical" evidence="2">
    <location>
        <begin position="374"/>
        <end position="396"/>
    </location>
</feature>
<dbReference type="EMBL" id="CP006764">
    <property type="protein sequence ID" value="AIT62007.1"/>
    <property type="molecule type" value="Genomic_DNA"/>
</dbReference>
<dbReference type="Proteomes" id="UP000029914">
    <property type="component" value="Chromosome"/>
</dbReference>
<dbReference type="eggNOG" id="COG1807">
    <property type="taxonomic scope" value="Bacteria"/>
</dbReference>
<evidence type="ECO:0000256" key="2">
    <source>
        <dbReference type="SAM" id="Phobius"/>
    </source>
</evidence>
<dbReference type="STRING" id="558173.CDOO_12620"/>
<dbReference type="InterPro" id="IPR048243">
    <property type="entry name" value="AftB-like"/>
</dbReference>
<sequence>MDDISGGRYVPRWESTTTVSAVSSALILATIAAVGGWMRRWISDDGLIVLRTVRNLLAGNGPVFNAGERVETNTSTLWQYLIYVVGLVSDARLETIALWLGLILTTAALLIAALATAGFYRGRPGLILLPVGGLVYLAIPAARDFATSGLEWGLSIFWLAVQWALLVAWVRPADRGARHGRAAADWAPYALAFWSGLSWLVRPELALYGALTGILLLVAARTWRVGLGILAAALPVPAAYQIFRMGYYGVLTPHTAVAKSATGAEWGAGWDYVLDLATPYNLFLAMALVVVVAAALLWRAAAAPALQAPAAGRLRARTRTAAAAVLFGAGALHLLYVIRVGGDFMHGRMLLLPLFAILLPITVAPLVDLAARRWVIDGVLLLAGIGIVVWALVVMANGTNRIDMHTYETGELNIVDEREFWTNATRREAGDPPRLAEDFLKAPAVGDWEDSVDEAMAEDPAQMIQIIVTRDPATYSWTGAERMSVDSDLGDIPTTVYLLNLGMTGMNSPLDLRVLDTVGLSSPLAARQPREEGGRIGHDKWLPLVWQAADTDADLGRLPSWIDPKEAMLARAALRSPEISELLATSREPMSRERFLANIAYSLGEGRSLEISRDPRDHLDEATIKAVEEAARAAEDNPDAADEVPGTTDADGGRVAWPTETRIDDRW</sequence>
<evidence type="ECO:0000313" key="5">
    <source>
        <dbReference type="Proteomes" id="UP000029914"/>
    </source>
</evidence>
<dbReference type="HOGENOM" id="CLU_423257_0_0_11"/>
<reference evidence="4 5" key="1">
    <citation type="submission" date="2013-09" db="EMBL/GenBank/DDBJ databases">
        <title>Complete genome sequence of Corynebacterium doosanense CAU 212(T) (=DSM 45436(T)), isolated from activated sludge.</title>
        <authorList>
            <person name="Schaffert L."/>
            <person name="Albersmeier A."/>
            <person name="Kalinowski J."/>
            <person name="Ruckert C."/>
        </authorList>
    </citation>
    <scope>NUCLEOTIDE SEQUENCE [LARGE SCALE GENOMIC DNA]</scope>
    <source>
        <strain evidence="4 5">CAU 212</strain>
    </source>
</reference>
<keyword evidence="2" id="KW-0472">Membrane</keyword>
<keyword evidence="2" id="KW-0812">Transmembrane</keyword>
<feature type="domain" description="Terminal beta-(1-&gt;2)-arabinofuranosyltransferase C-terminal" evidence="3">
    <location>
        <begin position="442"/>
        <end position="620"/>
    </location>
</feature>
<feature type="transmembrane region" description="Helical" evidence="2">
    <location>
        <begin position="18"/>
        <end position="38"/>
    </location>
</feature>
<dbReference type="InterPro" id="IPR058983">
    <property type="entry name" value="AftB_C"/>
</dbReference>
<feature type="transmembrane region" description="Helical" evidence="2">
    <location>
        <begin position="152"/>
        <end position="170"/>
    </location>
</feature>
<feature type="transmembrane region" description="Helical" evidence="2">
    <location>
        <begin position="205"/>
        <end position="220"/>
    </location>
</feature>
<name>A0A097IIQ0_9CORY</name>
<evidence type="ECO:0000256" key="1">
    <source>
        <dbReference type="SAM" id="MobiDB-lite"/>
    </source>
</evidence>
<protein>
    <submittedName>
        <fullName evidence="4">Membrane protein</fullName>
    </submittedName>
</protein>
<feature type="transmembrane region" description="Helical" evidence="2">
    <location>
        <begin position="350"/>
        <end position="367"/>
    </location>
</feature>
<dbReference type="Pfam" id="PF26371">
    <property type="entry name" value="AftB_C"/>
    <property type="match status" value="1"/>
</dbReference>
<dbReference type="KEGG" id="cdo:CDOO_12620"/>
<feature type="transmembrane region" description="Helical" evidence="2">
    <location>
        <begin position="280"/>
        <end position="300"/>
    </location>
</feature>
<evidence type="ECO:0000259" key="3">
    <source>
        <dbReference type="Pfam" id="PF26371"/>
    </source>
</evidence>
<evidence type="ECO:0000313" key="4">
    <source>
        <dbReference type="EMBL" id="AIT62007.1"/>
    </source>
</evidence>